<dbReference type="Gene3D" id="3.30.70.1320">
    <property type="entry name" value="Multidrug efflux transporter AcrB pore domain like"/>
    <property type="match status" value="1"/>
</dbReference>
<dbReference type="Proteomes" id="UP000778970">
    <property type="component" value="Unassembled WGS sequence"/>
</dbReference>
<dbReference type="Gene3D" id="3.30.70.1440">
    <property type="entry name" value="Multidrug efflux transporter AcrB pore domain"/>
    <property type="match status" value="1"/>
</dbReference>
<feature type="transmembrane region" description="Helical" evidence="1">
    <location>
        <begin position="529"/>
        <end position="552"/>
    </location>
</feature>
<dbReference type="AlphaFoldDB" id="A0A934QKF1"/>
<dbReference type="RefSeq" id="WP_027288344.1">
    <property type="nucleotide sequence ID" value="NZ_NRRE01000027.1"/>
</dbReference>
<dbReference type="SUPFAM" id="SSF82693">
    <property type="entry name" value="Multidrug efflux transporter AcrB pore domain, PN1, PN2, PC1 and PC2 subdomains"/>
    <property type="match status" value="2"/>
</dbReference>
<sequence>MFDALVRRGILVTVAVLIMCVIGIAAALRIPIQMIPDLEVRTITVRTSWAGATPQDIEKEILIEQEQYLRQVPNLERLSARAETGQARVELEFPYDVDITQTLIQVNNALNQVPDYPENVDQPRVYATSFSANSFMYFNVAPVDGNPRGLDMAMMRDFLDDNVRTRMESVSGVSGVSLWGGAARQIQVMIDPNRLADRDITMTQVRDALRQRNQDVSGGEVSSGKRRYLLRTVGRFGDMENIEQLVVRRSGDSVTRLGDLAEVRFGHAELSGYSLVNTKPVITLAVRREAGSNVIDIKYAMIDEMQAINQQILRPAGMEMQLMAEDAGYVEASIKNVWQNLAIGAVLATAIMFVFLRSTKATAVGVVGIPICTIAAFLGLMLMGRTINVISLAGVAFAIGMTLDNAIVVLESIDLERRRGLDRVRAAVAGVRKVWPAVVASTLTTVLVFVPIVFIEEQAGQLYSDVAIAVSAAILASMLVAITIVPTASARIDFRKRGGLTHGPDTEGASEGRVARAVGWLTVGKLRPLVTIAISIAVSGFIIVALTPPAAYLPEGEEPKTFAAMNAPPGYNLETMHEIGLEVQDYFMPFVGDDPAQFENGETSVPAMKYVNMRIEPSRVRIITESVDPDHIEPLMDALTEKFREYPGMRAFAARGSIITSNDGGTRSVNLDISGPELAEVYQVASAAYERAQAIFDNPRVQAQPNTLSLSQPLVEVRPDWDRAAELGLDAGQIGFTVAAMTDGAFVDEFFRDDEKVDIYFYGPSGKNADLADLESVPIYTPAGGVVPLGTTASIVETVDTNTIRRIDGRRTVTLNVIPPEGVPLEVGVQRVREDLVGYLKDNGQVPQSVRIDISGASDQLQATQEAIANNYVIAVAIVYLLLVAIFRHWGYPLLIMTTIPLGAAGGIVGLQLLNLAGSQLPLLGLQPIHQPFDMISMLGFLILMGTVVNNPILIVHRAMENVREEAMAARAAVQEAVASRLRPIAMTTLTTLFGLLPLVVIPGEGTELYRGVGAIVLFGILGAMIVSLTFLPALTSLVLSLGEARQSRRSVTPVGAASRPAE</sequence>
<keyword evidence="1" id="KW-1133">Transmembrane helix</keyword>
<dbReference type="Gene3D" id="3.30.70.1430">
    <property type="entry name" value="Multidrug efflux transporter AcrB pore domain"/>
    <property type="match status" value="2"/>
</dbReference>
<dbReference type="PRINTS" id="PR00702">
    <property type="entry name" value="ACRIFLAVINRP"/>
</dbReference>
<dbReference type="GO" id="GO:0042910">
    <property type="term" value="F:xenobiotic transmembrane transporter activity"/>
    <property type="evidence" value="ECO:0007669"/>
    <property type="project" value="TreeGrafter"/>
</dbReference>
<feature type="transmembrane region" description="Helical" evidence="1">
    <location>
        <begin position="434"/>
        <end position="454"/>
    </location>
</feature>
<feature type="transmembrane region" description="Helical" evidence="1">
    <location>
        <begin position="389"/>
        <end position="413"/>
    </location>
</feature>
<proteinExistence type="predicted"/>
<dbReference type="EMBL" id="NRRE01000027">
    <property type="protein sequence ID" value="MBK1698319.1"/>
    <property type="molecule type" value="Genomic_DNA"/>
</dbReference>
<feature type="domain" description="SSD" evidence="2">
    <location>
        <begin position="870"/>
        <end position="1038"/>
    </location>
</feature>
<dbReference type="Gene3D" id="3.30.2090.10">
    <property type="entry name" value="Multidrug efflux transporter AcrB TolC docking domain, DN and DC subdomains"/>
    <property type="match status" value="2"/>
</dbReference>
<dbReference type="PANTHER" id="PTHR32063">
    <property type="match status" value="1"/>
</dbReference>
<comment type="caution">
    <text evidence="3">The sequence shown here is derived from an EMBL/GenBank/DDBJ whole genome shotgun (WGS) entry which is preliminary data.</text>
</comment>
<gene>
    <name evidence="3" type="ORF">CKO21_13810</name>
</gene>
<name>A0A934QKF1_9PROT</name>
<feature type="transmembrane region" description="Helical" evidence="1">
    <location>
        <begin position="466"/>
        <end position="488"/>
    </location>
</feature>
<dbReference type="Pfam" id="PF00873">
    <property type="entry name" value="ACR_tran"/>
    <property type="match status" value="1"/>
</dbReference>
<dbReference type="SUPFAM" id="SSF82866">
    <property type="entry name" value="Multidrug efflux transporter AcrB transmembrane domain"/>
    <property type="match status" value="2"/>
</dbReference>
<dbReference type="Gene3D" id="1.20.1640.10">
    <property type="entry name" value="Multidrug efflux transporter AcrB transmembrane domain"/>
    <property type="match status" value="2"/>
</dbReference>
<evidence type="ECO:0000313" key="4">
    <source>
        <dbReference type="Proteomes" id="UP000778970"/>
    </source>
</evidence>
<keyword evidence="1" id="KW-0812">Transmembrane</keyword>
<dbReference type="GO" id="GO:0005886">
    <property type="term" value="C:plasma membrane"/>
    <property type="evidence" value="ECO:0007669"/>
    <property type="project" value="TreeGrafter"/>
</dbReference>
<dbReference type="SUPFAM" id="SSF82714">
    <property type="entry name" value="Multidrug efflux transporter AcrB TolC docking domain, DN and DC subdomains"/>
    <property type="match status" value="2"/>
</dbReference>
<keyword evidence="4" id="KW-1185">Reference proteome</keyword>
<protein>
    <submittedName>
        <fullName evidence="3">AcrB/AcrD/AcrF family protein</fullName>
    </submittedName>
</protein>
<organism evidence="3 4">
    <name type="scientific">Rhodovibrio salinarum</name>
    <dbReference type="NCBI Taxonomy" id="1087"/>
    <lineage>
        <taxon>Bacteria</taxon>
        <taxon>Pseudomonadati</taxon>
        <taxon>Pseudomonadota</taxon>
        <taxon>Alphaproteobacteria</taxon>
        <taxon>Rhodospirillales</taxon>
        <taxon>Rhodovibrionaceae</taxon>
        <taxon>Rhodovibrio</taxon>
    </lineage>
</organism>
<dbReference type="InterPro" id="IPR000731">
    <property type="entry name" value="SSD"/>
</dbReference>
<reference evidence="3" key="1">
    <citation type="submission" date="2017-08" db="EMBL/GenBank/DDBJ databases">
        <authorList>
            <person name="Imhoff J.F."/>
            <person name="Rahn T."/>
            <person name="Kuenzel S."/>
            <person name="Neulinger S.C."/>
        </authorList>
    </citation>
    <scope>NUCLEOTIDE SEQUENCE</scope>
    <source>
        <strain evidence="3">DSM 9154</strain>
    </source>
</reference>
<feature type="transmembrane region" description="Helical" evidence="1">
    <location>
        <begin position="363"/>
        <end position="383"/>
    </location>
</feature>
<dbReference type="InterPro" id="IPR027463">
    <property type="entry name" value="AcrB_DN_DC_subdom"/>
</dbReference>
<feature type="transmembrane region" description="Helical" evidence="1">
    <location>
        <begin position="1016"/>
        <end position="1040"/>
    </location>
</feature>
<accession>A0A934QKF1</accession>
<feature type="transmembrane region" description="Helical" evidence="1">
    <location>
        <begin position="337"/>
        <end position="356"/>
    </location>
</feature>
<evidence type="ECO:0000313" key="3">
    <source>
        <dbReference type="EMBL" id="MBK1698319.1"/>
    </source>
</evidence>
<reference evidence="3" key="2">
    <citation type="journal article" date="2020" name="Microorganisms">
        <title>Osmotic Adaptation and Compatible Solute Biosynthesis of Phototrophic Bacteria as Revealed from Genome Analyses.</title>
        <authorList>
            <person name="Imhoff J.F."/>
            <person name="Rahn T."/>
            <person name="Kunzel S."/>
            <person name="Keller A."/>
            <person name="Neulinger S.C."/>
        </authorList>
    </citation>
    <scope>NUCLEOTIDE SEQUENCE</scope>
    <source>
        <strain evidence="3">DSM 9154</strain>
    </source>
</reference>
<feature type="transmembrane region" description="Helical" evidence="1">
    <location>
        <begin position="894"/>
        <end position="915"/>
    </location>
</feature>
<keyword evidence="1" id="KW-0472">Membrane</keyword>
<feature type="transmembrane region" description="Helical" evidence="1">
    <location>
        <begin position="868"/>
        <end position="887"/>
    </location>
</feature>
<dbReference type="PROSITE" id="PS50156">
    <property type="entry name" value="SSD"/>
    <property type="match status" value="1"/>
</dbReference>
<evidence type="ECO:0000259" key="2">
    <source>
        <dbReference type="PROSITE" id="PS50156"/>
    </source>
</evidence>
<dbReference type="PANTHER" id="PTHR32063:SF0">
    <property type="entry name" value="SWARMING MOTILITY PROTEIN SWRC"/>
    <property type="match status" value="1"/>
</dbReference>
<dbReference type="InterPro" id="IPR001036">
    <property type="entry name" value="Acrflvin-R"/>
</dbReference>
<feature type="transmembrane region" description="Helical" evidence="1">
    <location>
        <begin position="985"/>
        <end position="1004"/>
    </location>
</feature>
<feature type="transmembrane region" description="Helical" evidence="1">
    <location>
        <begin position="935"/>
        <end position="956"/>
    </location>
</feature>
<evidence type="ECO:0000256" key="1">
    <source>
        <dbReference type="SAM" id="Phobius"/>
    </source>
</evidence>